<dbReference type="Pfam" id="PF20126">
    <property type="entry name" value="TumE"/>
    <property type="match status" value="1"/>
</dbReference>
<dbReference type="InterPro" id="IPR045397">
    <property type="entry name" value="TumE-like"/>
</dbReference>
<dbReference type="OrthoDB" id="7451512at2"/>
<comment type="caution">
    <text evidence="1">The sequence shown here is derived from an EMBL/GenBank/DDBJ whole genome shotgun (WGS) entry which is preliminary data.</text>
</comment>
<gene>
    <name evidence="1" type="ORF">JN12_03822</name>
</gene>
<evidence type="ECO:0000313" key="1">
    <source>
        <dbReference type="EMBL" id="TWJ13511.1"/>
    </source>
</evidence>
<dbReference type="Proteomes" id="UP000319449">
    <property type="component" value="Unassembled WGS sequence"/>
</dbReference>
<evidence type="ECO:0000313" key="2">
    <source>
        <dbReference type="Proteomes" id="UP000319449"/>
    </source>
</evidence>
<dbReference type="RefSeq" id="WP_145025772.1">
    <property type="nucleotide sequence ID" value="NZ_VLLN01000039.1"/>
</dbReference>
<dbReference type="EMBL" id="VLLN01000039">
    <property type="protein sequence ID" value="TWJ13511.1"/>
    <property type="molecule type" value="Genomic_DNA"/>
</dbReference>
<proteinExistence type="predicted"/>
<sequence length="92" mass="10894">MGTAREIIRYKKERGGRIFEVVIWHLTERLPGSTHPYKYRLFYGNADGSCIVRYDNERGKGDHRHLPDTEEPYSFTTLLKLIEDFEADTERM</sequence>
<name>A0A562V6H1_9BACT</name>
<dbReference type="AlphaFoldDB" id="A0A562V6H1"/>
<accession>A0A562V6H1</accession>
<keyword evidence="2" id="KW-1185">Reference proteome</keyword>
<protein>
    <submittedName>
        <fullName evidence="1">Uncharacterized protein</fullName>
    </submittedName>
</protein>
<organism evidence="1 2">
    <name type="scientific">Geobacter argillaceus</name>
    <dbReference type="NCBI Taxonomy" id="345631"/>
    <lineage>
        <taxon>Bacteria</taxon>
        <taxon>Pseudomonadati</taxon>
        <taxon>Thermodesulfobacteriota</taxon>
        <taxon>Desulfuromonadia</taxon>
        <taxon>Geobacterales</taxon>
        <taxon>Geobacteraceae</taxon>
        <taxon>Geobacter</taxon>
    </lineage>
</organism>
<reference evidence="1 2" key="1">
    <citation type="submission" date="2019-07" db="EMBL/GenBank/DDBJ databases">
        <title>Genomic Encyclopedia of Archaeal and Bacterial Type Strains, Phase II (KMG-II): from individual species to whole genera.</title>
        <authorList>
            <person name="Goeker M."/>
        </authorList>
    </citation>
    <scope>NUCLEOTIDE SEQUENCE [LARGE SCALE GENOMIC DNA]</scope>
    <source>
        <strain evidence="1 2">ATCC BAA-1139</strain>
    </source>
</reference>